<dbReference type="Proteomes" id="UP001605036">
    <property type="component" value="Unassembled WGS sequence"/>
</dbReference>
<organism evidence="1 2">
    <name type="scientific">Riccia fluitans</name>
    <dbReference type="NCBI Taxonomy" id="41844"/>
    <lineage>
        <taxon>Eukaryota</taxon>
        <taxon>Viridiplantae</taxon>
        <taxon>Streptophyta</taxon>
        <taxon>Embryophyta</taxon>
        <taxon>Marchantiophyta</taxon>
        <taxon>Marchantiopsida</taxon>
        <taxon>Marchantiidae</taxon>
        <taxon>Marchantiales</taxon>
        <taxon>Ricciaceae</taxon>
        <taxon>Riccia</taxon>
    </lineage>
</organism>
<name>A0ABD1XS55_9MARC</name>
<sequence>MKYEPNVAGGYRGASKKAEGKAECALRFRFCDLLFIHFLNFSHHHASYLYRQAEEKTDDDETLSVYSKFLFSLISSSHLQRGCMGHDSFAAYGFRATETVRFHPVTFTLRR</sequence>
<comment type="caution">
    <text evidence="1">The sequence shown here is derived from an EMBL/GenBank/DDBJ whole genome shotgun (WGS) entry which is preliminary data.</text>
</comment>
<protein>
    <submittedName>
        <fullName evidence="1">Uncharacterized protein</fullName>
    </submittedName>
</protein>
<gene>
    <name evidence="1" type="ORF">R1flu_023458</name>
</gene>
<reference evidence="1 2" key="1">
    <citation type="submission" date="2024-09" db="EMBL/GenBank/DDBJ databases">
        <title>Chromosome-scale assembly of Riccia fluitans.</title>
        <authorList>
            <person name="Paukszto L."/>
            <person name="Sawicki J."/>
            <person name="Karawczyk K."/>
            <person name="Piernik-Szablinska J."/>
            <person name="Szczecinska M."/>
            <person name="Mazdziarz M."/>
        </authorList>
    </citation>
    <scope>NUCLEOTIDE SEQUENCE [LARGE SCALE GENOMIC DNA]</scope>
    <source>
        <strain evidence="1">Rf_01</strain>
        <tissue evidence="1">Aerial parts of the thallus</tissue>
    </source>
</reference>
<keyword evidence="2" id="KW-1185">Reference proteome</keyword>
<evidence type="ECO:0000313" key="2">
    <source>
        <dbReference type="Proteomes" id="UP001605036"/>
    </source>
</evidence>
<proteinExistence type="predicted"/>
<dbReference type="EMBL" id="JBHFFA010000007">
    <property type="protein sequence ID" value="KAL2611766.1"/>
    <property type="molecule type" value="Genomic_DNA"/>
</dbReference>
<accession>A0ABD1XS55</accession>
<evidence type="ECO:0000313" key="1">
    <source>
        <dbReference type="EMBL" id="KAL2611766.1"/>
    </source>
</evidence>
<dbReference type="AlphaFoldDB" id="A0ABD1XS55"/>